<dbReference type="EMBL" id="KL142368">
    <property type="protein sequence ID" value="KDR83807.1"/>
    <property type="molecule type" value="Genomic_DNA"/>
</dbReference>
<protein>
    <submittedName>
        <fullName evidence="1">Uncharacterized protein</fullName>
    </submittedName>
</protein>
<gene>
    <name evidence="1" type="ORF">GALMADRAFT_676880</name>
</gene>
<proteinExistence type="predicted"/>
<sequence length="143" mass="16204">MLLGFPTAFNSQKLSLLALRIRRIGLKRRSVLLASSRQHPSTYQALAMASKRITAKTISANAKAVSTRTCHRKGIGVVHCRLSRCSEIHRLKTRVRVRGIGRSLTMALITLYVLERIRETFANLECKMGLDKGILEKNWECFH</sequence>
<dbReference type="AlphaFoldDB" id="A0A067TNA1"/>
<evidence type="ECO:0000313" key="2">
    <source>
        <dbReference type="Proteomes" id="UP000027222"/>
    </source>
</evidence>
<dbReference type="HOGENOM" id="CLU_1806301_0_0_1"/>
<dbReference type="Proteomes" id="UP000027222">
    <property type="component" value="Unassembled WGS sequence"/>
</dbReference>
<keyword evidence="2" id="KW-1185">Reference proteome</keyword>
<accession>A0A067TNA1</accession>
<evidence type="ECO:0000313" key="1">
    <source>
        <dbReference type="EMBL" id="KDR83807.1"/>
    </source>
</evidence>
<organism evidence="1 2">
    <name type="scientific">Galerina marginata (strain CBS 339.88)</name>
    <dbReference type="NCBI Taxonomy" id="685588"/>
    <lineage>
        <taxon>Eukaryota</taxon>
        <taxon>Fungi</taxon>
        <taxon>Dikarya</taxon>
        <taxon>Basidiomycota</taxon>
        <taxon>Agaricomycotina</taxon>
        <taxon>Agaricomycetes</taxon>
        <taxon>Agaricomycetidae</taxon>
        <taxon>Agaricales</taxon>
        <taxon>Agaricineae</taxon>
        <taxon>Strophariaceae</taxon>
        <taxon>Galerina</taxon>
    </lineage>
</organism>
<reference evidence="2" key="1">
    <citation type="journal article" date="2014" name="Proc. Natl. Acad. Sci. U.S.A.">
        <title>Extensive sampling of basidiomycete genomes demonstrates inadequacy of the white-rot/brown-rot paradigm for wood decay fungi.</title>
        <authorList>
            <person name="Riley R."/>
            <person name="Salamov A.A."/>
            <person name="Brown D.W."/>
            <person name="Nagy L.G."/>
            <person name="Floudas D."/>
            <person name="Held B.W."/>
            <person name="Levasseur A."/>
            <person name="Lombard V."/>
            <person name="Morin E."/>
            <person name="Otillar R."/>
            <person name="Lindquist E.A."/>
            <person name="Sun H."/>
            <person name="LaButti K.M."/>
            <person name="Schmutz J."/>
            <person name="Jabbour D."/>
            <person name="Luo H."/>
            <person name="Baker S.E."/>
            <person name="Pisabarro A.G."/>
            <person name="Walton J.D."/>
            <person name="Blanchette R.A."/>
            <person name="Henrissat B."/>
            <person name="Martin F."/>
            <person name="Cullen D."/>
            <person name="Hibbett D.S."/>
            <person name="Grigoriev I.V."/>
        </authorList>
    </citation>
    <scope>NUCLEOTIDE SEQUENCE [LARGE SCALE GENOMIC DNA]</scope>
    <source>
        <strain evidence="2">CBS 339.88</strain>
    </source>
</reference>
<name>A0A067TNA1_GALM3</name>